<feature type="region of interest" description="Disordered" evidence="3">
    <location>
        <begin position="380"/>
        <end position="426"/>
    </location>
</feature>
<evidence type="ECO:0000259" key="5">
    <source>
        <dbReference type="SMART" id="SM00693"/>
    </source>
</evidence>
<dbReference type="SMART" id="SM00694">
    <property type="entry name" value="DysFC"/>
    <property type="match status" value="2"/>
</dbReference>
<dbReference type="PANTHER" id="PTHR23250">
    <property type="entry name" value="DYSFERLIN-RELATED"/>
    <property type="match status" value="1"/>
</dbReference>
<dbReference type="Pfam" id="PF06462">
    <property type="entry name" value="Hyd_WA"/>
    <property type="match status" value="3"/>
</dbReference>
<dbReference type="InterPro" id="IPR010482">
    <property type="entry name" value="TECPR1-like_DysF"/>
</dbReference>
<keyword evidence="2" id="KW-0677">Repeat</keyword>
<feature type="region of interest" description="Disordered" evidence="3">
    <location>
        <begin position="443"/>
        <end position="491"/>
    </location>
</feature>
<comment type="similarity">
    <text evidence="1">Belongs to the TECPR1 family.</text>
</comment>
<dbReference type="Pfam" id="PF19193">
    <property type="entry name" value="Tectonin"/>
    <property type="match status" value="2"/>
</dbReference>
<dbReference type="SUPFAM" id="SSF50729">
    <property type="entry name" value="PH domain-like"/>
    <property type="match status" value="1"/>
</dbReference>
<keyword evidence="8" id="KW-1185">Reference proteome</keyword>
<dbReference type="GO" id="GO:0098588">
    <property type="term" value="C:bounding membrane of organelle"/>
    <property type="evidence" value="ECO:0007669"/>
    <property type="project" value="UniProtKB-ARBA"/>
</dbReference>
<dbReference type="PANTHER" id="PTHR23250:SF10">
    <property type="entry name" value="TECTONIN BETA-PROPELLER REPEAT-CONTAINING 1B"/>
    <property type="match status" value="1"/>
</dbReference>
<dbReference type="SMART" id="SM00693">
    <property type="entry name" value="DysFN"/>
    <property type="match status" value="2"/>
</dbReference>
<feature type="compositionally biased region" description="Pro residues" evidence="3">
    <location>
        <begin position="1119"/>
        <end position="1129"/>
    </location>
</feature>
<proteinExistence type="inferred from homology"/>
<dbReference type="InterPro" id="IPR001849">
    <property type="entry name" value="PH_domain"/>
</dbReference>
<dbReference type="Pfam" id="PF06398">
    <property type="entry name" value="Pex24p"/>
    <property type="match status" value="2"/>
</dbReference>
<evidence type="ECO:0000256" key="1">
    <source>
        <dbReference type="ARBA" id="ARBA00005966"/>
    </source>
</evidence>
<feature type="region of interest" description="Disordered" evidence="3">
    <location>
        <begin position="1110"/>
        <end position="1141"/>
    </location>
</feature>
<feature type="domain" description="Peroxin/Ferlin" evidence="5">
    <location>
        <begin position="64"/>
        <end position="125"/>
    </location>
</feature>
<evidence type="ECO:0000259" key="6">
    <source>
        <dbReference type="SMART" id="SM00694"/>
    </source>
</evidence>
<organism evidence="7 8">
    <name type="scientific">Coilia grayii</name>
    <name type="common">Gray's grenadier anchovy</name>
    <dbReference type="NCBI Taxonomy" id="363190"/>
    <lineage>
        <taxon>Eukaryota</taxon>
        <taxon>Metazoa</taxon>
        <taxon>Chordata</taxon>
        <taxon>Craniata</taxon>
        <taxon>Vertebrata</taxon>
        <taxon>Euteleostomi</taxon>
        <taxon>Actinopterygii</taxon>
        <taxon>Neopterygii</taxon>
        <taxon>Teleostei</taxon>
        <taxon>Clupei</taxon>
        <taxon>Clupeiformes</taxon>
        <taxon>Clupeoidei</taxon>
        <taxon>Engraulidae</taxon>
        <taxon>Coilinae</taxon>
        <taxon>Coilia</taxon>
    </lineage>
</organism>
<evidence type="ECO:0000256" key="2">
    <source>
        <dbReference type="ARBA" id="ARBA00022737"/>
    </source>
</evidence>
<dbReference type="InterPro" id="IPR006614">
    <property type="entry name" value="Peroxin/Ferlin"/>
</dbReference>
<dbReference type="SMART" id="SM00233">
    <property type="entry name" value="PH"/>
    <property type="match status" value="1"/>
</dbReference>
<accession>A0ABD1KPT3</accession>
<evidence type="ECO:0000313" key="8">
    <source>
        <dbReference type="Proteomes" id="UP001591681"/>
    </source>
</evidence>
<evidence type="ECO:0008006" key="9">
    <source>
        <dbReference type="Google" id="ProtNLM"/>
    </source>
</evidence>
<evidence type="ECO:0000256" key="3">
    <source>
        <dbReference type="SAM" id="MobiDB-lite"/>
    </source>
</evidence>
<dbReference type="SMART" id="SM00706">
    <property type="entry name" value="TECPR"/>
    <property type="match status" value="10"/>
</dbReference>
<dbReference type="EMBL" id="JBHFQA010000003">
    <property type="protein sequence ID" value="KAL2101174.1"/>
    <property type="molecule type" value="Genomic_DNA"/>
</dbReference>
<dbReference type="Proteomes" id="UP001591681">
    <property type="component" value="Unassembled WGS sequence"/>
</dbReference>
<gene>
    <name evidence="7" type="ORF">ACEWY4_002935</name>
</gene>
<feature type="domain" description="Peroxin/Ferlin" evidence="5">
    <location>
        <begin position="794"/>
        <end position="855"/>
    </location>
</feature>
<dbReference type="AlphaFoldDB" id="A0ABD1KPT3"/>
<feature type="domain" description="Peroxin/Ferlin" evidence="6">
    <location>
        <begin position="866"/>
        <end position="899"/>
    </location>
</feature>
<feature type="compositionally biased region" description="Low complexity" evidence="3">
    <location>
        <begin position="446"/>
        <end position="459"/>
    </location>
</feature>
<evidence type="ECO:0000259" key="4">
    <source>
        <dbReference type="SMART" id="SM00233"/>
    </source>
</evidence>
<dbReference type="InterPro" id="IPR051513">
    <property type="entry name" value="Tectonin_beta-prop"/>
</dbReference>
<feature type="domain" description="PH" evidence="4">
    <location>
        <begin position="590"/>
        <end position="700"/>
    </location>
</feature>
<name>A0ABD1KPT3_9TELE</name>
<dbReference type="InterPro" id="IPR006624">
    <property type="entry name" value="Beta-propeller_rpt_TECPR"/>
</dbReference>
<dbReference type="GO" id="GO:0005737">
    <property type="term" value="C:cytoplasm"/>
    <property type="evidence" value="ECO:0007669"/>
    <property type="project" value="UniProtKB-ARBA"/>
</dbReference>
<comment type="caution">
    <text evidence="7">The sequence shown here is derived from an EMBL/GenBank/DDBJ whole genome shotgun (WGS) entry which is preliminary data.</text>
</comment>
<evidence type="ECO:0000313" key="7">
    <source>
        <dbReference type="EMBL" id="KAL2101174.1"/>
    </source>
</evidence>
<protein>
    <recommendedName>
        <fullName evidence="9">Tectonin beta-propeller repeat-containing protein 1</fullName>
    </recommendedName>
</protein>
<reference evidence="7 8" key="1">
    <citation type="submission" date="2024-09" db="EMBL/GenBank/DDBJ databases">
        <title>A chromosome-level genome assembly of Gray's grenadier anchovy, Coilia grayii.</title>
        <authorList>
            <person name="Fu Z."/>
        </authorList>
    </citation>
    <scope>NUCLEOTIDE SEQUENCE [LARGE SCALE GENOMIC DNA]</scope>
    <source>
        <strain evidence="7">G4</strain>
        <tissue evidence="7">Muscle</tissue>
    </source>
</reference>
<feature type="domain" description="Peroxin/Ferlin" evidence="6">
    <location>
        <begin position="138"/>
        <end position="171"/>
    </location>
</feature>
<sequence length="1141" mass="126855">MTSSLLWAVDVYGRVYSLSTAGGRWERSKDKVLELKKLGAVKQCCWGIGCDNQLYLNVNPSDVAIRFQEETYENQRWNPLEGFTDTLLPTDRWPWTDEAGLNPQPLHSFQLPSESWEWEGDWFVHDETCGRPSTGTGGWEYAVDFPTSFSKDKKWNSCVRRRRWLRNRRYKAFGSWSKIPLDRGRPPPQPFIDISCGGHLMGNNSEKRLYLWAVSQQGRVWFRSGIEHLKPEGCHWEEMAGPGEVAQVSCGPGDLLWAVLWDGQLLVRRGISSERPKGSSWTVVEPPKKNLGAAHVSVGMYVVWAVTKDNKVWFRRGVNSHNPCGSGWINISGEMLMVSVGPNDQVWGVGSEDRTIYFRKGVTASQVTGSGWTPVLAQWDSSRPPDGQPSHDFSGEMTDSSQGSVLGLADSPAGPESPPPKATIPKITSDSFISALVSDRECTIKPAGGAPPTTLPTDALPEEGASTGDEEVPLTPSEAPSPKTPGVDPWSNVDLEEEAKGRRPAGPEGAAPQQASVATFPLDLPEGEERPPWAWVSGGGCVLTSDTRIGWLESPEDKTSSLPLSMTPAHATAEKKKEATDELTFEKSVSVTKGQLRWWRDWLPHQWEHAGLALEQAQSEPTRREDFLYLYYTENNEKKFLCIPISEVTALVPKFKESLYCFAVYTSERTRQRWPLLLSTHTHQDLQQWLSLLGESCCLSRGIVGRPSEQALWAVTSKGDIMVHEPPPNLEAPTPNPACDNMFWYQVPGHLHTVECNSLAVVWGIGYDGTAWVYTGHGEASAEADSKDQQHLQVDVRSMFIYENQRWNPVTGYRDKGLPLDRHMWSDVSGLRECTKASTKPPSPQWTWVTDWAIDYSAPEGADKEGWQYAADFTAAYTGNKTLKDFVRRRRWVRKCKIELPSPWVEVPPIPLSDITILPCLAKSSMEQVPLWAISERGDVLCRLGVTRDNPAGNSWLHVGTDQPFRSISIGGGHQVWAIARDNSVFYRGSVSAQNPAGDCWYHIPSPPKQDLKQLSVGRTSVYAVDMNGNLWYRQGVTPSYPQGTVWELISNNVSKVTVGPLDQVWIIAERVPGCPSEGAGVVCHRAGVQPMLPKGQSWEFGIGGWQHLSVRGNSQEPPRAPARSPQPPRAQKQVNGNIVA</sequence>